<evidence type="ECO:0000313" key="2">
    <source>
        <dbReference type="EMBL" id="TVU14682.1"/>
    </source>
</evidence>
<gene>
    <name evidence="2" type="ORF">EJB05_38166</name>
</gene>
<accession>A0A5J9TTI8</accession>
<feature type="non-terminal residue" evidence="2">
    <location>
        <position position="1"/>
    </location>
</feature>
<sequence>MVPMEDVPPIRETDCHVEISAVERYPDGLKHLLDVTKSISVMDDTHVFSLRASFTILIILALSDLSNDLDELEECMLRRYESNPSSYQLPGLRRMHLQELPLLKHLHVDDAIITAPAWKELHVRGCWSLRRLPRLNQQPDKMEGVKVSGERAWWQNLRWDREEDDGASLHGGRYHLPAGASPGVRLLPRARRHQELPQVNEHTPST</sequence>
<dbReference type="Gramene" id="TVU14682">
    <property type="protein sequence ID" value="TVU14682"/>
    <property type="gene ID" value="EJB05_38166"/>
</dbReference>
<protein>
    <submittedName>
        <fullName evidence="2">Uncharacterized protein</fullName>
    </submittedName>
</protein>
<dbReference type="Proteomes" id="UP000324897">
    <property type="component" value="Unassembled WGS sequence"/>
</dbReference>
<proteinExistence type="predicted"/>
<evidence type="ECO:0000256" key="1">
    <source>
        <dbReference type="SAM" id="MobiDB-lite"/>
    </source>
</evidence>
<dbReference type="AlphaFoldDB" id="A0A5J9TTI8"/>
<comment type="caution">
    <text evidence="2">The sequence shown here is derived from an EMBL/GenBank/DDBJ whole genome shotgun (WGS) entry which is preliminary data.</text>
</comment>
<evidence type="ECO:0000313" key="3">
    <source>
        <dbReference type="Proteomes" id="UP000324897"/>
    </source>
</evidence>
<keyword evidence="3" id="KW-1185">Reference proteome</keyword>
<dbReference type="OrthoDB" id="668085at2759"/>
<name>A0A5J9TTI8_9POAL</name>
<feature type="region of interest" description="Disordered" evidence="1">
    <location>
        <begin position="168"/>
        <end position="206"/>
    </location>
</feature>
<organism evidence="2 3">
    <name type="scientific">Eragrostis curvula</name>
    <name type="common">weeping love grass</name>
    <dbReference type="NCBI Taxonomy" id="38414"/>
    <lineage>
        <taxon>Eukaryota</taxon>
        <taxon>Viridiplantae</taxon>
        <taxon>Streptophyta</taxon>
        <taxon>Embryophyta</taxon>
        <taxon>Tracheophyta</taxon>
        <taxon>Spermatophyta</taxon>
        <taxon>Magnoliopsida</taxon>
        <taxon>Liliopsida</taxon>
        <taxon>Poales</taxon>
        <taxon>Poaceae</taxon>
        <taxon>PACMAD clade</taxon>
        <taxon>Chloridoideae</taxon>
        <taxon>Eragrostideae</taxon>
        <taxon>Eragrostidinae</taxon>
        <taxon>Eragrostis</taxon>
    </lineage>
</organism>
<dbReference type="EMBL" id="RWGY01000031">
    <property type="protein sequence ID" value="TVU14682.1"/>
    <property type="molecule type" value="Genomic_DNA"/>
</dbReference>
<reference evidence="2 3" key="1">
    <citation type="journal article" date="2019" name="Sci. Rep.">
        <title>A high-quality genome of Eragrostis curvula grass provides insights into Poaceae evolution and supports new strategies to enhance forage quality.</title>
        <authorList>
            <person name="Carballo J."/>
            <person name="Santos B.A.C.M."/>
            <person name="Zappacosta D."/>
            <person name="Garbus I."/>
            <person name="Selva J.P."/>
            <person name="Gallo C.A."/>
            <person name="Diaz A."/>
            <person name="Albertini E."/>
            <person name="Caccamo M."/>
            <person name="Echenique V."/>
        </authorList>
    </citation>
    <scope>NUCLEOTIDE SEQUENCE [LARGE SCALE GENOMIC DNA]</scope>
    <source>
        <strain evidence="3">cv. Victoria</strain>
        <tissue evidence="2">Leaf</tissue>
    </source>
</reference>